<reference evidence="1 2" key="1">
    <citation type="submission" date="2019-12" db="EMBL/GenBank/DDBJ databases">
        <title>Chromosome-level assembly of the Caenorhabditis remanei genome.</title>
        <authorList>
            <person name="Teterina A.A."/>
            <person name="Willis J.H."/>
            <person name="Phillips P.C."/>
        </authorList>
    </citation>
    <scope>NUCLEOTIDE SEQUENCE [LARGE SCALE GENOMIC DNA]</scope>
    <source>
        <strain evidence="1 2">PX506</strain>
        <tissue evidence="1">Whole organism</tissue>
    </source>
</reference>
<dbReference type="KEGG" id="crq:GCK72_022427"/>
<dbReference type="EMBL" id="WUAV01000006">
    <property type="protein sequence ID" value="KAF1745977.1"/>
    <property type="molecule type" value="Genomic_DNA"/>
</dbReference>
<evidence type="ECO:0000313" key="1">
    <source>
        <dbReference type="EMBL" id="KAF1745977.1"/>
    </source>
</evidence>
<dbReference type="CTD" id="9824965"/>
<dbReference type="Proteomes" id="UP000483820">
    <property type="component" value="Chromosome X"/>
</dbReference>
<name>A0A6A5FTR2_CAERE</name>
<dbReference type="AlphaFoldDB" id="A0A6A5FTR2"/>
<gene>
    <name evidence="1" type="ORF">GCK72_022427</name>
</gene>
<evidence type="ECO:0000313" key="2">
    <source>
        <dbReference type="Proteomes" id="UP000483820"/>
    </source>
</evidence>
<organism evidence="1 2">
    <name type="scientific">Caenorhabditis remanei</name>
    <name type="common">Caenorhabditis vulgaris</name>
    <dbReference type="NCBI Taxonomy" id="31234"/>
    <lineage>
        <taxon>Eukaryota</taxon>
        <taxon>Metazoa</taxon>
        <taxon>Ecdysozoa</taxon>
        <taxon>Nematoda</taxon>
        <taxon>Chromadorea</taxon>
        <taxon>Rhabditida</taxon>
        <taxon>Rhabditina</taxon>
        <taxon>Rhabditomorpha</taxon>
        <taxon>Rhabditoidea</taxon>
        <taxon>Rhabditidae</taxon>
        <taxon>Peloderinae</taxon>
        <taxon>Caenorhabditis</taxon>
    </lineage>
</organism>
<accession>A0A6A5FTR2</accession>
<protein>
    <submittedName>
        <fullName evidence="1">Uncharacterized protein</fullName>
    </submittedName>
</protein>
<dbReference type="GeneID" id="9824965"/>
<proteinExistence type="predicted"/>
<comment type="caution">
    <text evidence="1">The sequence shown here is derived from an EMBL/GenBank/DDBJ whole genome shotgun (WGS) entry which is preliminary data.</text>
</comment>
<dbReference type="RefSeq" id="XP_053578383.1">
    <property type="nucleotide sequence ID" value="XM_053734817.1"/>
</dbReference>
<sequence length="138" mass="15483">MKIKASGEFFYDRQASLYSRTKLTAKDNIKLEFRAVFELKDVAESYQAASNGIRSTVHQAPALADKTLIEAISIFLSGPAYSNKNVITVGSCVHYVLDTSEINLKMIKNAVTLRWEHQKVSKVSKEPTKIQVCTWSPK</sequence>